<protein>
    <submittedName>
        <fullName evidence="1">Uncharacterized protein</fullName>
    </submittedName>
</protein>
<accession>A0ACC0WCW3</accession>
<name>A0ACC0WCW3_9STRA</name>
<evidence type="ECO:0000313" key="2">
    <source>
        <dbReference type="Proteomes" id="UP001163321"/>
    </source>
</evidence>
<dbReference type="EMBL" id="CM047581">
    <property type="protein sequence ID" value="KAI9916136.1"/>
    <property type="molecule type" value="Genomic_DNA"/>
</dbReference>
<keyword evidence="2" id="KW-1185">Reference proteome</keyword>
<organism evidence="1 2">
    <name type="scientific">Peronosclerospora sorghi</name>
    <dbReference type="NCBI Taxonomy" id="230839"/>
    <lineage>
        <taxon>Eukaryota</taxon>
        <taxon>Sar</taxon>
        <taxon>Stramenopiles</taxon>
        <taxon>Oomycota</taxon>
        <taxon>Peronosporomycetes</taxon>
        <taxon>Peronosporales</taxon>
        <taxon>Peronosporaceae</taxon>
        <taxon>Peronosclerospora</taxon>
    </lineage>
</organism>
<comment type="caution">
    <text evidence="1">The sequence shown here is derived from an EMBL/GenBank/DDBJ whole genome shotgun (WGS) entry which is preliminary data.</text>
</comment>
<sequence length="257" mass="29280">MIVLERVVERHEPRIVLIRTRQDVALGLDMPHLVLEHHGALLERLERKDLATIALAHESHFAKRTAANHGQGLEIAYRQPLSLMPQTLELLRLQLLPVLLFRALREAHGLHLLLERLAPLATFLALALHRRVLLLEIRLRGLGLLARRVGDHAHTTVKSLNGYLSSRMEKKQEEQEDARTMRRGNGRRGGKQLQEAYSEQRCVGTYKCTHRSGSSELGQYQLERCSLPLIVHLRMHVRKCALKIVYTIRSSGSKGRG</sequence>
<reference evidence="1 2" key="1">
    <citation type="journal article" date="2022" name="bioRxiv">
        <title>The genome of the oomycete Peronosclerospora sorghi, a cosmopolitan pathogen of maize and sorghum, is inflated with dispersed pseudogenes.</title>
        <authorList>
            <person name="Fletcher K."/>
            <person name="Martin F."/>
            <person name="Isakeit T."/>
            <person name="Cavanaugh K."/>
            <person name="Magill C."/>
            <person name="Michelmore R."/>
        </authorList>
    </citation>
    <scope>NUCLEOTIDE SEQUENCE [LARGE SCALE GENOMIC DNA]</scope>
    <source>
        <strain evidence="1">P6</strain>
    </source>
</reference>
<dbReference type="Proteomes" id="UP001163321">
    <property type="component" value="Chromosome 2"/>
</dbReference>
<gene>
    <name evidence="1" type="ORF">PsorP6_018004</name>
</gene>
<proteinExistence type="predicted"/>
<evidence type="ECO:0000313" key="1">
    <source>
        <dbReference type="EMBL" id="KAI9916136.1"/>
    </source>
</evidence>